<name>A0AAW0MYL6_9GOBI</name>
<gene>
    <name evidence="4" type="ORF">WMY93_030017</name>
</gene>
<dbReference type="Proteomes" id="UP001460270">
    <property type="component" value="Unassembled WGS sequence"/>
</dbReference>
<dbReference type="InterPro" id="IPR036179">
    <property type="entry name" value="Ig-like_dom_sf"/>
</dbReference>
<keyword evidence="2" id="KW-0812">Transmembrane</keyword>
<dbReference type="Pfam" id="PF00047">
    <property type="entry name" value="ig"/>
    <property type="match status" value="1"/>
</dbReference>
<evidence type="ECO:0000256" key="1">
    <source>
        <dbReference type="ARBA" id="ARBA00023319"/>
    </source>
</evidence>
<evidence type="ECO:0000313" key="4">
    <source>
        <dbReference type="EMBL" id="KAK7881608.1"/>
    </source>
</evidence>
<keyword evidence="2" id="KW-0472">Membrane</keyword>
<dbReference type="PANTHER" id="PTHR46484:SF8">
    <property type="entry name" value="B-CELL RECEPTOR CD22-LIKE-RELATED"/>
    <property type="match status" value="1"/>
</dbReference>
<dbReference type="PROSITE" id="PS50835">
    <property type="entry name" value="IG_LIKE"/>
    <property type="match status" value="1"/>
</dbReference>
<evidence type="ECO:0000259" key="3">
    <source>
        <dbReference type="PROSITE" id="PS50835"/>
    </source>
</evidence>
<dbReference type="SUPFAM" id="SSF48726">
    <property type="entry name" value="Immunoglobulin"/>
    <property type="match status" value="1"/>
</dbReference>
<keyword evidence="5" id="KW-1185">Reference proteome</keyword>
<dbReference type="InterPro" id="IPR013783">
    <property type="entry name" value="Ig-like_fold"/>
</dbReference>
<dbReference type="InterPro" id="IPR013151">
    <property type="entry name" value="Immunoglobulin_dom"/>
</dbReference>
<comment type="caution">
    <text evidence="4">The sequence shown here is derived from an EMBL/GenBank/DDBJ whole genome shotgun (WGS) entry which is preliminary data.</text>
</comment>
<evidence type="ECO:0000313" key="5">
    <source>
        <dbReference type="Proteomes" id="UP001460270"/>
    </source>
</evidence>
<dbReference type="PANTHER" id="PTHR46484">
    <property type="entry name" value="SI:CH211-171H4.5-RELATED"/>
    <property type="match status" value="1"/>
</dbReference>
<feature type="domain" description="Ig-like" evidence="3">
    <location>
        <begin position="138"/>
        <end position="214"/>
    </location>
</feature>
<organism evidence="4 5">
    <name type="scientific">Mugilogobius chulae</name>
    <name type="common">yellowstripe goby</name>
    <dbReference type="NCBI Taxonomy" id="88201"/>
    <lineage>
        <taxon>Eukaryota</taxon>
        <taxon>Metazoa</taxon>
        <taxon>Chordata</taxon>
        <taxon>Craniata</taxon>
        <taxon>Vertebrata</taxon>
        <taxon>Euteleostomi</taxon>
        <taxon>Actinopterygii</taxon>
        <taxon>Neopterygii</taxon>
        <taxon>Teleostei</taxon>
        <taxon>Neoteleostei</taxon>
        <taxon>Acanthomorphata</taxon>
        <taxon>Gobiaria</taxon>
        <taxon>Gobiiformes</taxon>
        <taxon>Gobioidei</taxon>
        <taxon>Gobiidae</taxon>
        <taxon>Gobionellinae</taxon>
        <taxon>Mugilogobius</taxon>
    </lineage>
</organism>
<feature type="transmembrane region" description="Helical" evidence="2">
    <location>
        <begin position="225"/>
        <end position="248"/>
    </location>
</feature>
<protein>
    <recommendedName>
        <fullName evidence="3">Ig-like domain-containing protein</fullName>
    </recommendedName>
</protein>
<accession>A0AAW0MYL6</accession>
<proteinExistence type="predicted"/>
<dbReference type="AlphaFoldDB" id="A0AAW0MYL6"/>
<reference evidence="5" key="1">
    <citation type="submission" date="2024-04" db="EMBL/GenBank/DDBJ databases">
        <title>Salinicola lusitanus LLJ914,a marine bacterium isolated from the Okinawa Trough.</title>
        <authorList>
            <person name="Li J."/>
        </authorList>
    </citation>
    <scope>NUCLEOTIDE SEQUENCE [LARGE SCALE GENOMIC DNA]</scope>
</reference>
<keyword evidence="1" id="KW-0393">Immunoglobulin domain</keyword>
<dbReference type="Gene3D" id="2.60.40.10">
    <property type="entry name" value="Immunoglobulins"/>
    <property type="match status" value="2"/>
</dbReference>
<keyword evidence="2" id="KW-1133">Transmembrane helix</keyword>
<dbReference type="InterPro" id="IPR007110">
    <property type="entry name" value="Ig-like_dom"/>
</dbReference>
<sequence length="301" mass="33595">MVLKTPQLWSVRRFTVSRSVSDTELLQQSQASCPTLHLVQTQLTGASQNRDRGGDYNMLSVTPCPLTPPKLTWDLHQDTVNITERNSDGTFTTKITQNITLTDAHDGLMIKCNASYPVSGGGFKMSDSNVTLNVSYGPKNTSAVVSPSGSLSAGQSVTLSCSSRAKPPVQHFTWFRHSSQGPVNVTEGQTYTFNFTEDEQYYCVVLNALGLQFSPVIQLRKNGCFLLYVSLGAVFGLLFVVCLVLFALRLRAKCRAPEDEEEEESYVNFWFIKMKLRTKDEVQPQIKEKIRKSVKVNFSQI</sequence>
<evidence type="ECO:0000256" key="2">
    <source>
        <dbReference type="SAM" id="Phobius"/>
    </source>
</evidence>
<dbReference type="EMBL" id="JBBPFD010000022">
    <property type="protein sequence ID" value="KAK7881608.1"/>
    <property type="molecule type" value="Genomic_DNA"/>
</dbReference>